<dbReference type="GO" id="GO:0008270">
    <property type="term" value="F:zinc ion binding"/>
    <property type="evidence" value="ECO:0007669"/>
    <property type="project" value="InterPro"/>
</dbReference>
<dbReference type="Pfam" id="PF00078">
    <property type="entry name" value="RVT_1"/>
    <property type="match status" value="1"/>
</dbReference>
<dbReference type="CDD" id="cd01650">
    <property type="entry name" value="RT_nLTR_like"/>
    <property type="match status" value="1"/>
</dbReference>
<reference evidence="3 4" key="1">
    <citation type="submission" date="2019-08" db="EMBL/GenBank/DDBJ databases">
        <title>The genome of the soybean aphid Biotype 1, its phylome, world population structure and adaptation to the North American continent.</title>
        <authorList>
            <person name="Giordano R."/>
            <person name="Donthu R.K."/>
            <person name="Hernandez A.G."/>
            <person name="Wright C.L."/>
            <person name="Zimin A.V."/>
        </authorList>
    </citation>
    <scope>NUCLEOTIDE SEQUENCE [LARGE SCALE GENOMIC DNA]</scope>
    <source>
        <tissue evidence="3">Whole aphids</tissue>
    </source>
</reference>
<dbReference type="Gene3D" id="4.10.60.10">
    <property type="entry name" value="Zinc finger, CCHC-type"/>
    <property type="match status" value="1"/>
</dbReference>
<dbReference type="OrthoDB" id="6629145at2759"/>
<dbReference type="Gene3D" id="3.60.10.10">
    <property type="entry name" value="Endonuclease/exonuclease/phosphatase"/>
    <property type="match status" value="1"/>
</dbReference>
<dbReference type="PROSITE" id="PS50878">
    <property type="entry name" value="RT_POL"/>
    <property type="match status" value="1"/>
</dbReference>
<dbReference type="GO" id="GO:0003824">
    <property type="term" value="F:catalytic activity"/>
    <property type="evidence" value="ECO:0007669"/>
    <property type="project" value="InterPro"/>
</dbReference>
<gene>
    <name evidence="3" type="ORF">AGLY_016374</name>
</gene>
<evidence type="ECO:0000256" key="1">
    <source>
        <dbReference type="SAM" id="MobiDB-lite"/>
    </source>
</evidence>
<dbReference type="InterPro" id="IPR036875">
    <property type="entry name" value="Znf_CCHC_sf"/>
</dbReference>
<dbReference type="Proteomes" id="UP000475862">
    <property type="component" value="Unassembled WGS sequence"/>
</dbReference>
<dbReference type="GO" id="GO:0003676">
    <property type="term" value="F:nucleic acid binding"/>
    <property type="evidence" value="ECO:0007669"/>
    <property type="project" value="InterPro"/>
</dbReference>
<dbReference type="SMART" id="SM00343">
    <property type="entry name" value="ZnF_C2HC"/>
    <property type="match status" value="2"/>
</dbReference>
<feature type="compositionally biased region" description="Basic and acidic residues" evidence="1">
    <location>
        <begin position="1101"/>
        <end position="1112"/>
    </location>
</feature>
<dbReference type="InterPro" id="IPR001878">
    <property type="entry name" value="Znf_CCHC"/>
</dbReference>
<feature type="region of interest" description="Disordered" evidence="1">
    <location>
        <begin position="1054"/>
        <end position="1112"/>
    </location>
</feature>
<evidence type="ECO:0000313" key="4">
    <source>
        <dbReference type="Proteomes" id="UP000475862"/>
    </source>
</evidence>
<organism evidence="3 4">
    <name type="scientific">Aphis glycines</name>
    <name type="common">Soybean aphid</name>
    <dbReference type="NCBI Taxonomy" id="307491"/>
    <lineage>
        <taxon>Eukaryota</taxon>
        <taxon>Metazoa</taxon>
        <taxon>Ecdysozoa</taxon>
        <taxon>Arthropoda</taxon>
        <taxon>Hexapoda</taxon>
        <taxon>Insecta</taxon>
        <taxon>Pterygota</taxon>
        <taxon>Neoptera</taxon>
        <taxon>Paraneoptera</taxon>
        <taxon>Hemiptera</taxon>
        <taxon>Sternorrhyncha</taxon>
        <taxon>Aphidomorpha</taxon>
        <taxon>Aphidoidea</taxon>
        <taxon>Aphididae</taxon>
        <taxon>Aphidini</taxon>
        <taxon>Aphis</taxon>
        <taxon>Aphis</taxon>
    </lineage>
</organism>
<dbReference type="InterPro" id="IPR043502">
    <property type="entry name" value="DNA/RNA_pol_sf"/>
</dbReference>
<evidence type="ECO:0000313" key="3">
    <source>
        <dbReference type="EMBL" id="KAE9523227.1"/>
    </source>
</evidence>
<keyword evidence="4" id="KW-1185">Reference proteome</keyword>
<dbReference type="EMBL" id="VYZN01000121">
    <property type="protein sequence ID" value="KAE9523227.1"/>
    <property type="molecule type" value="Genomic_DNA"/>
</dbReference>
<dbReference type="SUPFAM" id="SSF56219">
    <property type="entry name" value="DNase I-like"/>
    <property type="match status" value="1"/>
</dbReference>
<dbReference type="SUPFAM" id="SSF56672">
    <property type="entry name" value="DNA/RNA polymerases"/>
    <property type="match status" value="1"/>
</dbReference>
<dbReference type="SUPFAM" id="SSF57756">
    <property type="entry name" value="Retrovirus zinc finger-like domains"/>
    <property type="match status" value="1"/>
</dbReference>
<dbReference type="InterPro" id="IPR005135">
    <property type="entry name" value="Endo/exonuclease/phosphatase"/>
</dbReference>
<dbReference type="GO" id="GO:0071897">
    <property type="term" value="P:DNA biosynthetic process"/>
    <property type="evidence" value="ECO:0007669"/>
    <property type="project" value="UniProtKB-ARBA"/>
</dbReference>
<feature type="region of interest" description="Disordered" evidence="1">
    <location>
        <begin position="393"/>
        <end position="412"/>
    </location>
</feature>
<name>A0A6G0SZZ7_APHGL</name>
<protein>
    <recommendedName>
        <fullName evidence="2">Reverse transcriptase domain-containing protein</fullName>
    </recommendedName>
</protein>
<accession>A0A6G0SZZ7</accession>
<dbReference type="PANTHER" id="PTHR19446">
    <property type="entry name" value="REVERSE TRANSCRIPTASES"/>
    <property type="match status" value="1"/>
</dbReference>
<evidence type="ECO:0000259" key="2">
    <source>
        <dbReference type="PROSITE" id="PS50878"/>
    </source>
</evidence>
<dbReference type="Pfam" id="PF14529">
    <property type="entry name" value="Exo_endo_phos_2"/>
    <property type="match status" value="1"/>
</dbReference>
<proteinExistence type="predicted"/>
<dbReference type="InterPro" id="IPR000477">
    <property type="entry name" value="RT_dom"/>
</dbReference>
<dbReference type="InterPro" id="IPR036691">
    <property type="entry name" value="Endo/exonu/phosph_ase_sf"/>
</dbReference>
<feature type="domain" description="Reverse transcriptase" evidence="2">
    <location>
        <begin position="579"/>
        <end position="844"/>
    </location>
</feature>
<comment type="caution">
    <text evidence="3">The sequence shown here is derived from an EMBL/GenBank/DDBJ whole genome shotgun (WGS) entry which is preliminary data.</text>
</comment>
<dbReference type="AlphaFoldDB" id="A0A6G0SZZ7"/>
<sequence>MNGLTRFSLSLSTDVDRDVESSKLSGMIMEQNPELGLEKESVVPLFMKGSKAEEQVWWVCSVRPSHFRTVVGKSLYIGMSRCRVKEYVDIVRCFKCQRFGHRAAMCQAKVDTCGRCAVQGHRARDCQGGPVNRANGVEVLLLQEVLTSGERLIGFDYGAVKTVFSCRDGSAGAAIVVLNQDIEVVALQGLCDRYCAVASLRKRSGQAIVFVSAYFKYSIPTRVFTDRLGDVLDRINQDVLIGADVNAHSPQWFSRPGNNSGSARGTHVESLIAEKHLTVHNQPGHIDTYERPGMGSSNIDVTLTRGGSLANSISEWEVLDVTDSDHRTIRFKIHVGSGPEGPTVGKSRFNVRKADWDRFRLVLAQKVFGDPETMVGDCGRIAESLTRALEQAMEASMPRSRKSGRTKPPWWDAGLEESKRRLNNFRRTKDYKVSDRGQFRTLRNEHLKKIRRAKMESWRKFATSINSDIWGPVYRWARNGSMKSRVPNAVLRGDGTFTVTALETAECLLESLIPRDEAAPVFDRGCVGRVRPEVTEAEVKSAVWRMAPNKAPGLDGITAGVLRKAWGVIGTPLTNVLTECLRKSVFPDCWKTAEVVVIKKGEDRDPSLPKSYRPVSLLSVPSKVLERLVVDRLEAETGGALSAEQHGFRAGKSTISAIKSCLDWVDNSEDMVVGIFLDISGAFDNLRWNVLIRDMMDLGASDATRSIIQSYLTGRRAVLSVEGATAFADLTRGCPQGSQLGPSLWNLSMDRALVTNDDDRVKLIAYADDLAVLIAGSDLGEIQGKARATLGALCDWASQRGLTFSASKSQAIPLKGGLRPGFTVPFGTEDIVAVCSVRYLGVELDSRRNFWAHVSQVAGKSDSLYSRLRAASSADWAKGTGLEKSAGKEDPVELDSNLALFGDMPRCSISGSRGSRRAVSRPSVSPSTLKYHYSHRFPTYSVERNARFRPRVRPAVGRRPVASSARRRFVRRAIGARRGRRAVGLCPFVPGRAPAEGSGRQTADRVRARAAGRQKSPSACAALPRARALVRSVFRGHRQVGSLTGAVHLSKNNAGVLRPAQRGRKPRVEQKGKCWLDPGRSVRVGTAKASASRSSRPLKSFQREVSEKLPQG</sequence>